<name>A0AC60Q7L8_IXOPE</name>
<dbReference type="EMBL" id="JABSTQ010009491">
    <property type="protein sequence ID" value="KAG0428727.1"/>
    <property type="molecule type" value="Genomic_DNA"/>
</dbReference>
<accession>A0AC60Q7L8</accession>
<feature type="non-terminal residue" evidence="1">
    <location>
        <position position="1"/>
    </location>
</feature>
<sequence>VRLLSCGRPMAELHVFGQILGARGFDGSNLFCKWKLIFGDGWTLVEGCKEGQTQVDRHRWEEDRAVWSHPIDVHLTTRGIQDWPRLVLEVWRQDAYGRSDLSGYASCHLPSSPGRHLLQCAAWRPLGSLSEETSRHFLGGSLRLADPDAACGQPCDRFRLRAQSCGTVHLDVYVVQRDFDKYGIET</sequence>
<organism evidence="1 2">
    <name type="scientific">Ixodes persulcatus</name>
    <name type="common">Taiga tick</name>
    <dbReference type="NCBI Taxonomy" id="34615"/>
    <lineage>
        <taxon>Eukaryota</taxon>
        <taxon>Metazoa</taxon>
        <taxon>Ecdysozoa</taxon>
        <taxon>Arthropoda</taxon>
        <taxon>Chelicerata</taxon>
        <taxon>Arachnida</taxon>
        <taxon>Acari</taxon>
        <taxon>Parasitiformes</taxon>
        <taxon>Ixodida</taxon>
        <taxon>Ixodoidea</taxon>
        <taxon>Ixodidae</taxon>
        <taxon>Ixodinae</taxon>
        <taxon>Ixodes</taxon>
    </lineage>
</organism>
<gene>
    <name evidence="1" type="ORF">HPB47_024318</name>
</gene>
<keyword evidence="2" id="KW-1185">Reference proteome</keyword>
<dbReference type="Proteomes" id="UP000805193">
    <property type="component" value="Unassembled WGS sequence"/>
</dbReference>
<evidence type="ECO:0000313" key="2">
    <source>
        <dbReference type="Proteomes" id="UP000805193"/>
    </source>
</evidence>
<comment type="caution">
    <text evidence="1">The sequence shown here is derived from an EMBL/GenBank/DDBJ whole genome shotgun (WGS) entry which is preliminary data.</text>
</comment>
<reference evidence="1 2" key="1">
    <citation type="journal article" date="2020" name="Cell">
        <title>Large-Scale Comparative Analyses of Tick Genomes Elucidate Their Genetic Diversity and Vector Capacities.</title>
        <authorList>
            <consortium name="Tick Genome and Microbiome Consortium (TIGMIC)"/>
            <person name="Jia N."/>
            <person name="Wang J."/>
            <person name="Shi W."/>
            <person name="Du L."/>
            <person name="Sun Y."/>
            <person name="Zhan W."/>
            <person name="Jiang J.F."/>
            <person name="Wang Q."/>
            <person name="Zhang B."/>
            <person name="Ji P."/>
            <person name="Bell-Sakyi L."/>
            <person name="Cui X.M."/>
            <person name="Yuan T.T."/>
            <person name="Jiang B.G."/>
            <person name="Yang W.F."/>
            <person name="Lam T.T."/>
            <person name="Chang Q.C."/>
            <person name="Ding S.J."/>
            <person name="Wang X.J."/>
            <person name="Zhu J.G."/>
            <person name="Ruan X.D."/>
            <person name="Zhao L."/>
            <person name="Wei J.T."/>
            <person name="Ye R.Z."/>
            <person name="Que T.C."/>
            <person name="Du C.H."/>
            <person name="Zhou Y.H."/>
            <person name="Cheng J.X."/>
            <person name="Dai P.F."/>
            <person name="Guo W.B."/>
            <person name="Han X.H."/>
            <person name="Huang E.J."/>
            <person name="Li L.F."/>
            <person name="Wei W."/>
            <person name="Gao Y.C."/>
            <person name="Liu J.Z."/>
            <person name="Shao H.Z."/>
            <person name="Wang X."/>
            <person name="Wang C.C."/>
            <person name="Yang T.C."/>
            <person name="Huo Q.B."/>
            <person name="Li W."/>
            <person name="Chen H.Y."/>
            <person name="Chen S.E."/>
            <person name="Zhou L.G."/>
            <person name="Ni X.B."/>
            <person name="Tian J.H."/>
            <person name="Sheng Y."/>
            <person name="Liu T."/>
            <person name="Pan Y.S."/>
            <person name="Xia L.Y."/>
            <person name="Li J."/>
            <person name="Zhao F."/>
            <person name="Cao W.C."/>
        </authorList>
    </citation>
    <scope>NUCLEOTIDE SEQUENCE [LARGE SCALE GENOMIC DNA]</scope>
    <source>
        <strain evidence="1">Iper-2018</strain>
    </source>
</reference>
<evidence type="ECO:0000313" key="1">
    <source>
        <dbReference type="EMBL" id="KAG0428727.1"/>
    </source>
</evidence>
<proteinExistence type="predicted"/>
<protein>
    <submittedName>
        <fullName evidence="1">Uncharacterized protein</fullName>
    </submittedName>
</protein>